<evidence type="ECO:0000256" key="1">
    <source>
        <dbReference type="SAM" id="MobiDB-lite"/>
    </source>
</evidence>
<dbReference type="EMBL" id="OV696697">
    <property type="protein sequence ID" value="CAH1242604.1"/>
    <property type="molecule type" value="Genomic_DNA"/>
</dbReference>
<gene>
    <name evidence="2" type="primary">Hypp6883</name>
    <name evidence="2" type="ORF">BLAG_LOCUS5883</name>
</gene>
<dbReference type="AlphaFoldDB" id="A0A8J9YVL1"/>
<protein>
    <submittedName>
        <fullName evidence="2">Hypp6883 protein</fullName>
    </submittedName>
</protein>
<sequence>MAALQKLADGLVHRYQHAGQPPPILLYTDRDCCSESGPSKFKALFSAWDKLEVRLDIWHFMRRLAVGCTMTQSTSWIDTLGYPKPALLAWDVFWLSRNCSGADPPPESVLLLLVHPDQGLVEDPPTLPPEPGLMLAKQAGEGLNPPSGGRS</sequence>
<dbReference type="Proteomes" id="UP000838412">
    <property type="component" value="Chromosome 12"/>
</dbReference>
<dbReference type="PANTHER" id="PTHR24401:SF29">
    <property type="entry name" value="SI:CH211-243P7.3-RELATED"/>
    <property type="match status" value="1"/>
</dbReference>
<reference evidence="2" key="1">
    <citation type="submission" date="2022-01" db="EMBL/GenBank/DDBJ databases">
        <authorList>
            <person name="Braso-Vives M."/>
        </authorList>
    </citation>
    <scope>NUCLEOTIDE SEQUENCE</scope>
</reference>
<keyword evidence="3" id="KW-1185">Reference proteome</keyword>
<evidence type="ECO:0000313" key="3">
    <source>
        <dbReference type="Proteomes" id="UP000838412"/>
    </source>
</evidence>
<name>A0A8J9YVL1_BRALA</name>
<accession>A0A8J9YVL1</accession>
<feature type="region of interest" description="Disordered" evidence="1">
    <location>
        <begin position="121"/>
        <end position="151"/>
    </location>
</feature>
<evidence type="ECO:0000313" key="2">
    <source>
        <dbReference type="EMBL" id="CAH1242604.1"/>
    </source>
</evidence>
<dbReference type="PANTHER" id="PTHR24401">
    <property type="entry name" value="SI:CH211-243P7.3-RELATED"/>
    <property type="match status" value="1"/>
</dbReference>
<dbReference type="OrthoDB" id="8942218at2759"/>
<proteinExistence type="predicted"/>
<organism evidence="2 3">
    <name type="scientific">Branchiostoma lanceolatum</name>
    <name type="common">Common lancelet</name>
    <name type="synonym">Amphioxus lanceolatum</name>
    <dbReference type="NCBI Taxonomy" id="7740"/>
    <lineage>
        <taxon>Eukaryota</taxon>
        <taxon>Metazoa</taxon>
        <taxon>Chordata</taxon>
        <taxon>Cephalochordata</taxon>
        <taxon>Leptocardii</taxon>
        <taxon>Amphioxiformes</taxon>
        <taxon>Branchiostomatidae</taxon>
        <taxon>Branchiostoma</taxon>
    </lineage>
</organism>